<evidence type="ECO:0000256" key="4">
    <source>
        <dbReference type="ARBA" id="ARBA00022989"/>
    </source>
</evidence>
<feature type="transmembrane region" description="Helical" evidence="6">
    <location>
        <begin position="20"/>
        <end position="41"/>
    </location>
</feature>
<feature type="transmembrane region" description="Helical" evidence="6">
    <location>
        <begin position="109"/>
        <end position="128"/>
    </location>
</feature>
<accession>A0ABW1JBP2</accession>
<dbReference type="Pfam" id="PF04138">
    <property type="entry name" value="GtrA_DPMS_TM"/>
    <property type="match status" value="1"/>
</dbReference>
<dbReference type="RefSeq" id="WP_345717029.1">
    <property type="nucleotide sequence ID" value="NZ_BAABFP010000005.1"/>
</dbReference>
<evidence type="ECO:0000313" key="9">
    <source>
        <dbReference type="Proteomes" id="UP001596189"/>
    </source>
</evidence>
<reference evidence="9" key="1">
    <citation type="journal article" date="2019" name="Int. J. Syst. Evol. Microbiol.">
        <title>The Global Catalogue of Microorganisms (GCM) 10K type strain sequencing project: providing services to taxonomists for standard genome sequencing and annotation.</title>
        <authorList>
            <consortium name="The Broad Institute Genomics Platform"/>
            <consortium name="The Broad Institute Genome Sequencing Center for Infectious Disease"/>
            <person name="Wu L."/>
            <person name="Ma J."/>
        </authorList>
    </citation>
    <scope>NUCLEOTIDE SEQUENCE [LARGE SCALE GENOMIC DNA]</scope>
    <source>
        <strain evidence="9">KACC 14249</strain>
    </source>
</reference>
<comment type="subcellular location">
    <subcellularLocation>
        <location evidence="1">Membrane</location>
        <topology evidence="1">Multi-pass membrane protein</topology>
    </subcellularLocation>
</comment>
<proteinExistence type="inferred from homology"/>
<dbReference type="InterPro" id="IPR051401">
    <property type="entry name" value="GtrA_CellWall_Glycosyl"/>
</dbReference>
<keyword evidence="4 6" id="KW-1133">Transmembrane helix</keyword>
<evidence type="ECO:0000256" key="6">
    <source>
        <dbReference type="SAM" id="Phobius"/>
    </source>
</evidence>
<evidence type="ECO:0000256" key="5">
    <source>
        <dbReference type="ARBA" id="ARBA00023136"/>
    </source>
</evidence>
<evidence type="ECO:0000313" key="8">
    <source>
        <dbReference type="EMBL" id="MFC6006173.1"/>
    </source>
</evidence>
<evidence type="ECO:0000259" key="7">
    <source>
        <dbReference type="Pfam" id="PF04138"/>
    </source>
</evidence>
<keyword evidence="9" id="KW-1185">Reference proteome</keyword>
<name>A0ABW1JBP2_9ACTN</name>
<sequence>MSVPAVLQRHSDVVRQVRDYFGVAAVGLLVDVGVLVALTSGLGVNHLVGATAGFLCGLVVTYVLSERYVFSSPKIVHAGARFLLFAAIGLVGLFLLDGLMWLLTDRLGLFYLWSKALATAVVYVWNFVARRSMYGAAQTSAP</sequence>
<feature type="domain" description="GtrA/DPMS transmembrane" evidence="7">
    <location>
        <begin position="20"/>
        <end position="131"/>
    </location>
</feature>
<protein>
    <submittedName>
        <fullName evidence="8">GtrA family protein</fullName>
    </submittedName>
</protein>
<comment type="caution">
    <text evidence="8">The sequence shown here is derived from an EMBL/GenBank/DDBJ whole genome shotgun (WGS) entry which is preliminary data.</text>
</comment>
<keyword evidence="5 6" id="KW-0472">Membrane</keyword>
<dbReference type="PANTHER" id="PTHR38459">
    <property type="entry name" value="PROPHAGE BACTOPRENOL-LINKED GLUCOSE TRANSLOCASE HOMOLOG"/>
    <property type="match status" value="1"/>
</dbReference>
<evidence type="ECO:0000256" key="3">
    <source>
        <dbReference type="ARBA" id="ARBA00022692"/>
    </source>
</evidence>
<gene>
    <name evidence="8" type="ORF">ACFQDO_03430</name>
</gene>
<dbReference type="Proteomes" id="UP001596189">
    <property type="component" value="Unassembled WGS sequence"/>
</dbReference>
<comment type="similarity">
    <text evidence="2">Belongs to the GtrA family.</text>
</comment>
<dbReference type="PANTHER" id="PTHR38459:SF1">
    <property type="entry name" value="PROPHAGE BACTOPRENOL-LINKED GLUCOSE TRANSLOCASE HOMOLOG"/>
    <property type="match status" value="1"/>
</dbReference>
<dbReference type="InterPro" id="IPR007267">
    <property type="entry name" value="GtrA_DPMS_TM"/>
</dbReference>
<feature type="transmembrane region" description="Helical" evidence="6">
    <location>
        <begin position="82"/>
        <end position="103"/>
    </location>
</feature>
<dbReference type="EMBL" id="JBHSRD010000002">
    <property type="protein sequence ID" value="MFC6006173.1"/>
    <property type="molecule type" value="Genomic_DNA"/>
</dbReference>
<evidence type="ECO:0000256" key="2">
    <source>
        <dbReference type="ARBA" id="ARBA00009399"/>
    </source>
</evidence>
<feature type="transmembrane region" description="Helical" evidence="6">
    <location>
        <begin position="47"/>
        <end position="70"/>
    </location>
</feature>
<organism evidence="8 9">
    <name type="scientific">Angustibacter luteus</name>
    <dbReference type="NCBI Taxonomy" id="658456"/>
    <lineage>
        <taxon>Bacteria</taxon>
        <taxon>Bacillati</taxon>
        <taxon>Actinomycetota</taxon>
        <taxon>Actinomycetes</taxon>
        <taxon>Kineosporiales</taxon>
        <taxon>Kineosporiaceae</taxon>
    </lineage>
</organism>
<evidence type="ECO:0000256" key="1">
    <source>
        <dbReference type="ARBA" id="ARBA00004141"/>
    </source>
</evidence>
<keyword evidence="3 6" id="KW-0812">Transmembrane</keyword>